<keyword evidence="9" id="KW-0325">Glycoprotein</keyword>
<dbReference type="InterPro" id="IPR001818">
    <property type="entry name" value="Pept_M10_metallopeptidase"/>
</dbReference>
<feature type="chain" id="PRO_5015308098" evidence="13">
    <location>
        <begin position="23"/>
        <end position="354"/>
    </location>
</feature>
<keyword evidence="2" id="KW-0645">Protease</keyword>
<feature type="binding site" evidence="11">
    <location>
        <position position="197"/>
    </location>
    <ligand>
        <name>Ca(2+)</name>
        <dbReference type="ChEBI" id="CHEBI:29108"/>
        <label>2</label>
    </ligand>
</feature>
<keyword evidence="3 11" id="KW-0479">Metal-binding</keyword>
<comment type="similarity">
    <text evidence="1">Belongs to the peptidase M10A family. Matrix metalloproteinases (MMPs) subfamily.</text>
</comment>
<gene>
    <name evidence="15" type="ORF">CEY00_Acc09004</name>
</gene>
<dbReference type="GO" id="GO:0004222">
    <property type="term" value="F:metalloendopeptidase activity"/>
    <property type="evidence" value="ECO:0007669"/>
    <property type="project" value="InterPro"/>
</dbReference>
<feature type="binding site" description="in inhibited form" evidence="11">
    <location>
        <position position="122"/>
    </location>
    <ligand>
        <name>Zn(2+)</name>
        <dbReference type="ChEBI" id="CHEBI:29105"/>
        <label>2</label>
        <note>catalytic</note>
    </ligand>
</feature>
<feature type="binding site" evidence="11">
    <location>
        <position position="237"/>
    </location>
    <ligand>
        <name>Ca(2+)</name>
        <dbReference type="ChEBI" id="CHEBI:29108"/>
        <label>3</label>
    </ligand>
</feature>
<evidence type="ECO:0000256" key="10">
    <source>
        <dbReference type="PIRSR" id="PIRSR621190-1"/>
    </source>
</evidence>
<dbReference type="SUPFAM" id="SSF47090">
    <property type="entry name" value="PGBD-like"/>
    <property type="match status" value="1"/>
</dbReference>
<feature type="binding site" evidence="11">
    <location>
        <position position="207"/>
    </location>
    <ligand>
        <name>Zn(2+)</name>
        <dbReference type="ChEBI" id="CHEBI:29105"/>
        <label>1</label>
    </ligand>
</feature>
<feature type="binding site" evidence="11">
    <location>
        <position position="215"/>
    </location>
    <ligand>
        <name>Ca(2+)</name>
        <dbReference type="ChEBI" id="CHEBI:29108"/>
        <label>3</label>
    </ligand>
</feature>
<dbReference type="CDD" id="cd04278">
    <property type="entry name" value="ZnMc_MMP"/>
    <property type="match status" value="1"/>
</dbReference>
<dbReference type="GO" id="GO:0030198">
    <property type="term" value="P:extracellular matrix organization"/>
    <property type="evidence" value="ECO:0007669"/>
    <property type="project" value="TreeGrafter"/>
</dbReference>
<comment type="cofactor">
    <cofactor evidence="11">
        <name>Zn(2+)</name>
        <dbReference type="ChEBI" id="CHEBI:29105"/>
    </cofactor>
    <text evidence="11">Binds 2 Zn(2+) ions per subunit.</text>
</comment>
<feature type="binding site" evidence="11">
    <location>
        <position position="214"/>
    </location>
    <ligand>
        <name>Ca(2+)</name>
        <dbReference type="ChEBI" id="CHEBI:29108"/>
        <label>3</label>
    </ligand>
</feature>
<evidence type="ECO:0000256" key="1">
    <source>
        <dbReference type="ARBA" id="ARBA00009614"/>
    </source>
</evidence>
<reference evidence="15 16" key="1">
    <citation type="submission" date="2017-07" db="EMBL/GenBank/DDBJ databases">
        <title>An improved, manually edited Actinidia chinensis var. chinensis (kiwifruit) genome highlights the challenges associated with draft genomes and gene prediction in plants.</title>
        <authorList>
            <person name="Pilkington S."/>
            <person name="Crowhurst R."/>
            <person name="Hilario E."/>
            <person name="Nardozza S."/>
            <person name="Fraser L."/>
            <person name="Peng Y."/>
            <person name="Gunaseelan K."/>
            <person name="Simpson R."/>
            <person name="Tahir J."/>
            <person name="Deroles S."/>
            <person name="Templeton K."/>
            <person name="Luo Z."/>
            <person name="Davy M."/>
            <person name="Cheng C."/>
            <person name="Mcneilage M."/>
            <person name="Scaglione D."/>
            <person name="Liu Y."/>
            <person name="Zhang Q."/>
            <person name="Datson P."/>
            <person name="De Silva N."/>
            <person name="Gardiner S."/>
            <person name="Bassett H."/>
            <person name="Chagne D."/>
            <person name="Mccallum J."/>
            <person name="Dzierzon H."/>
            <person name="Deng C."/>
            <person name="Wang Y.-Y."/>
            <person name="Barron N."/>
            <person name="Manako K."/>
            <person name="Bowen J."/>
            <person name="Foster T."/>
            <person name="Erridge Z."/>
            <person name="Tiffin H."/>
            <person name="Waite C."/>
            <person name="Davies K."/>
            <person name="Grierson E."/>
            <person name="Laing W."/>
            <person name="Kirk R."/>
            <person name="Chen X."/>
            <person name="Wood M."/>
            <person name="Montefiori M."/>
            <person name="Brummell D."/>
            <person name="Schwinn K."/>
            <person name="Catanach A."/>
            <person name="Fullerton C."/>
            <person name="Li D."/>
            <person name="Meiyalaghan S."/>
            <person name="Nieuwenhuizen N."/>
            <person name="Read N."/>
            <person name="Prakash R."/>
            <person name="Hunter D."/>
            <person name="Zhang H."/>
            <person name="Mckenzie M."/>
            <person name="Knabel M."/>
            <person name="Harris A."/>
            <person name="Allan A."/>
            <person name="Chen A."/>
            <person name="Janssen B."/>
            <person name="Plunkett B."/>
            <person name="Dwamena C."/>
            <person name="Voogd C."/>
            <person name="Leif D."/>
            <person name="Lafferty D."/>
            <person name="Souleyre E."/>
            <person name="Varkonyi-Gasic E."/>
            <person name="Gambi F."/>
            <person name="Hanley J."/>
            <person name="Yao J.-L."/>
            <person name="Cheung J."/>
            <person name="David K."/>
            <person name="Warren B."/>
            <person name="Marsh K."/>
            <person name="Snowden K."/>
            <person name="Lin-Wang K."/>
            <person name="Brian L."/>
            <person name="Martinez-Sanchez M."/>
            <person name="Wang M."/>
            <person name="Ileperuma N."/>
            <person name="Macnee N."/>
            <person name="Campin R."/>
            <person name="Mcatee P."/>
            <person name="Drummond R."/>
            <person name="Espley R."/>
            <person name="Ireland H."/>
            <person name="Wu R."/>
            <person name="Atkinson R."/>
            <person name="Karunairetnam S."/>
            <person name="Bulley S."/>
            <person name="Chunkath S."/>
            <person name="Hanley Z."/>
            <person name="Storey R."/>
            <person name="Thrimawithana A."/>
            <person name="Thomson S."/>
            <person name="David C."/>
            <person name="Testolin R."/>
        </authorList>
    </citation>
    <scope>NUCLEOTIDE SEQUENCE [LARGE SCALE GENOMIC DNA]</scope>
    <source>
        <strain evidence="16">cv. Red5</strain>
        <tissue evidence="15">Young leaf</tissue>
    </source>
</reference>
<keyword evidence="7" id="KW-0482">Metalloprotease</keyword>
<feature type="binding site" evidence="11">
    <location>
        <position position="278"/>
    </location>
    <ligand>
        <name>Zn(2+)</name>
        <dbReference type="ChEBI" id="CHEBI:29105"/>
        <label>2</label>
        <note>catalytic</note>
    </ligand>
</feature>
<sequence length="354" mass="40093">MFPFHTHTFLLLFLLFPPPAPAMQMPNSANTITVTTAEDHNNTWRHFQQFLNSRRGSHISGLSDLKKYLHRFGYLPIRQTNFTNSFDNKFERAITKYQAKMGLPVTGYLDSVTLSQIMSPRCGVTDTSSVSPVSRYAFFTGQPRWSRDILTYAFSRENLIHSLNFSDVKRAFERSFDRWATVTPLTFVETEDYGFADVKIGFYGGDHGDGEPFDGVLGVLAHAFSPESGRFHLDAAETWAVDMAEELSNVAVDLESVATHEIGHVLGLAHASVKEAVMYPTLKPRERKLELTGDDIKGVQALYGSNPNFKFASSLESDISSNQAVDLRFRSSKWIKWMLLLVWFSCMYEHGQLF</sequence>
<evidence type="ECO:0000256" key="2">
    <source>
        <dbReference type="ARBA" id="ARBA00022670"/>
    </source>
</evidence>
<comment type="caution">
    <text evidence="15">The sequence shown here is derived from an EMBL/GenBank/DDBJ whole genome shotgun (WGS) entry which is preliminary data.</text>
</comment>
<keyword evidence="11" id="KW-0106">Calcium</keyword>
<feature type="short sequence motif" description="Cysteine switch" evidence="12">
    <location>
        <begin position="120"/>
        <end position="133"/>
    </location>
</feature>
<dbReference type="OMA" id="HHPCNRK"/>
<feature type="active site" evidence="10">
    <location>
        <position position="261"/>
    </location>
</feature>
<evidence type="ECO:0000256" key="9">
    <source>
        <dbReference type="ARBA" id="ARBA00023180"/>
    </source>
</evidence>
<keyword evidence="8" id="KW-0865">Zymogen</keyword>
<dbReference type="Proteomes" id="UP000241394">
    <property type="component" value="Chromosome LG8"/>
</dbReference>
<evidence type="ECO:0000313" key="15">
    <source>
        <dbReference type="EMBL" id="PSS24124.1"/>
    </source>
</evidence>
<dbReference type="GO" id="GO:0031012">
    <property type="term" value="C:extracellular matrix"/>
    <property type="evidence" value="ECO:0007669"/>
    <property type="project" value="InterPro"/>
</dbReference>
<feature type="binding site" evidence="11">
    <location>
        <position position="270"/>
    </location>
    <ligand>
        <name>Zn(2+)</name>
        <dbReference type="ChEBI" id="CHEBI:29105"/>
        <label>2</label>
        <note>catalytic</note>
    </ligand>
</feature>
<organism evidence="15 16">
    <name type="scientific">Actinidia chinensis var. chinensis</name>
    <name type="common">Chinese soft-hair kiwi</name>
    <dbReference type="NCBI Taxonomy" id="1590841"/>
    <lineage>
        <taxon>Eukaryota</taxon>
        <taxon>Viridiplantae</taxon>
        <taxon>Streptophyta</taxon>
        <taxon>Embryophyta</taxon>
        <taxon>Tracheophyta</taxon>
        <taxon>Spermatophyta</taxon>
        <taxon>Magnoliopsida</taxon>
        <taxon>eudicotyledons</taxon>
        <taxon>Gunneridae</taxon>
        <taxon>Pentapetalae</taxon>
        <taxon>asterids</taxon>
        <taxon>Ericales</taxon>
        <taxon>Actinidiaceae</taxon>
        <taxon>Actinidia</taxon>
    </lineage>
</organism>
<comment type="cofactor">
    <cofactor evidence="11">
        <name>Ca(2+)</name>
        <dbReference type="ChEBI" id="CHEBI:29108"/>
    </cofactor>
    <text evidence="11">Can bind about 5 Ca(2+) ions per subunit.</text>
</comment>
<evidence type="ECO:0000256" key="6">
    <source>
        <dbReference type="ARBA" id="ARBA00022833"/>
    </source>
</evidence>
<dbReference type="InterPro" id="IPR006026">
    <property type="entry name" value="Peptidase_Metallo"/>
</dbReference>
<evidence type="ECO:0000259" key="14">
    <source>
        <dbReference type="SMART" id="SM00235"/>
    </source>
</evidence>
<keyword evidence="5" id="KW-0378">Hydrolase</keyword>
<evidence type="ECO:0000256" key="5">
    <source>
        <dbReference type="ARBA" id="ARBA00022801"/>
    </source>
</evidence>
<dbReference type="InterPro" id="IPR036365">
    <property type="entry name" value="PGBD-like_sf"/>
</dbReference>
<dbReference type="InterPro" id="IPR002477">
    <property type="entry name" value="Peptidoglycan-bd-like"/>
</dbReference>
<evidence type="ECO:0000256" key="3">
    <source>
        <dbReference type="ARBA" id="ARBA00022723"/>
    </source>
</evidence>
<dbReference type="PANTHER" id="PTHR10201:SF321">
    <property type="entry name" value="METALLOENDOPROTEINASE 4-MMP"/>
    <property type="match status" value="1"/>
</dbReference>
<keyword evidence="16" id="KW-1185">Reference proteome</keyword>
<feature type="binding site" evidence="11">
    <location>
        <position position="260"/>
    </location>
    <ligand>
        <name>Zn(2+)</name>
        <dbReference type="ChEBI" id="CHEBI:29105"/>
        <label>2</label>
        <note>catalytic</note>
    </ligand>
</feature>
<proteinExistence type="inferred from homology"/>
<dbReference type="OrthoDB" id="406838at2759"/>
<dbReference type="FunFam" id="3.40.390.10:FF:000018">
    <property type="entry name" value="Metalloendoproteinase 1"/>
    <property type="match status" value="1"/>
</dbReference>
<dbReference type="GO" id="GO:0030574">
    <property type="term" value="P:collagen catabolic process"/>
    <property type="evidence" value="ECO:0007669"/>
    <property type="project" value="TreeGrafter"/>
</dbReference>
<feature type="binding site" evidence="11">
    <location>
        <position position="237"/>
    </location>
    <ligand>
        <name>Ca(2+)</name>
        <dbReference type="ChEBI" id="CHEBI:29108"/>
        <label>1</label>
    </ligand>
</feature>
<evidence type="ECO:0000256" key="13">
    <source>
        <dbReference type="SAM" id="SignalP"/>
    </source>
</evidence>
<dbReference type="GO" id="GO:0006508">
    <property type="term" value="P:proteolysis"/>
    <property type="evidence" value="ECO:0007669"/>
    <property type="project" value="UniProtKB-KW"/>
</dbReference>
<accession>A0A2R6R994</accession>
<feature type="binding site" evidence="11">
    <location>
        <position position="209"/>
    </location>
    <ligand>
        <name>Zn(2+)</name>
        <dbReference type="ChEBI" id="CHEBI:29105"/>
        <label>1</label>
    </ligand>
</feature>
<feature type="domain" description="Peptidase metallopeptidase" evidence="14">
    <location>
        <begin position="141"/>
        <end position="305"/>
    </location>
</feature>
<dbReference type="STRING" id="1590841.A0A2R6R994"/>
<dbReference type="PRINTS" id="PR00138">
    <property type="entry name" value="MATRIXIN"/>
</dbReference>
<dbReference type="InterPro" id="IPR024079">
    <property type="entry name" value="MetalloPept_cat_dom_sf"/>
</dbReference>
<dbReference type="FunCoup" id="A0A2R6R994">
    <property type="interactions" value="94"/>
</dbReference>
<dbReference type="Pfam" id="PF01471">
    <property type="entry name" value="PG_binding_1"/>
    <property type="match status" value="1"/>
</dbReference>
<dbReference type="Gene3D" id="3.40.390.10">
    <property type="entry name" value="Collagenase (Catalytic Domain)"/>
    <property type="match status" value="1"/>
</dbReference>
<name>A0A2R6R994_ACTCC</name>
<evidence type="ECO:0000256" key="12">
    <source>
        <dbReference type="PIRSR" id="PIRSR621190-5"/>
    </source>
</evidence>
<feature type="signal peptide" evidence="13">
    <location>
        <begin position="1"/>
        <end position="22"/>
    </location>
</feature>
<evidence type="ECO:0000256" key="4">
    <source>
        <dbReference type="ARBA" id="ARBA00022729"/>
    </source>
</evidence>
<feature type="binding site" evidence="11">
    <location>
        <position position="234"/>
    </location>
    <ligand>
        <name>Ca(2+)</name>
        <dbReference type="ChEBI" id="CHEBI:29108"/>
        <label>3</label>
    </ligand>
</feature>
<dbReference type="SUPFAM" id="SSF55486">
    <property type="entry name" value="Metalloproteases ('zincins'), catalytic domain"/>
    <property type="match status" value="1"/>
</dbReference>
<dbReference type="GO" id="GO:0008270">
    <property type="term" value="F:zinc ion binding"/>
    <property type="evidence" value="ECO:0007669"/>
    <property type="project" value="InterPro"/>
</dbReference>
<dbReference type="InParanoid" id="A0A2R6R994"/>
<evidence type="ECO:0000313" key="16">
    <source>
        <dbReference type="Proteomes" id="UP000241394"/>
    </source>
</evidence>
<dbReference type="Pfam" id="PF00413">
    <property type="entry name" value="Peptidase_M10"/>
    <property type="match status" value="1"/>
</dbReference>
<reference evidence="16" key="2">
    <citation type="journal article" date="2018" name="BMC Genomics">
        <title>A manually annotated Actinidia chinensis var. chinensis (kiwifruit) genome highlights the challenges associated with draft genomes and gene prediction in plants.</title>
        <authorList>
            <person name="Pilkington S.M."/>
            <person name="Crowhurst R."/>
            <person name="Hilario E."/>
            <person name="Nardozza S."/>
            <person name="Fraser L."/>
            <person name="Peng Y."/>
            <person name="Gunaseelan K."/>
            <person name="Simpson R."/>
            <person name="Tahir J."/>
            <person name="Deroles S.C."/>
            <person name="Templeton K."/>
            <person name="Luo Z."/>
            <person name="Davy M."/>
            <person name="Cheng C."/>
            <person name="McNeilage M."/>
            <person name="Scaglione D."/>
            <person name="Liu Y."/>
            <person name="Zhang Q."/>
            <person name="Datson P."/>
            <person name="De Silva N."/>
            <person name="Gardiner S.E."/>
            <person name="Bassett H."/>
            <person name="Chagne D."/>
            <person name="McCallum J."/>
            <person name="Dzierzon H."/>
            <person name="Deng C."/>
            <person name="Wang Y.Y."/>
            <person name="Barron L."/>
            <person name="Manako K."/>
            <person name="Bowen J."/>
            <person name="Foster T.M."/>
            <person name="Erridge Z.A."/>
            <person name="Tiffin H."/>
            <person name="Waite C.N."/>
            <person name="Davies K.M."/>
            <person name="Grierson E.P."/>
            <person name="Laing W.A."/>
            <person name="Kirk R."/>
            <person name="Chen X."/>
            <person name="Wood M."/>
            <person name="Montefiori M."/>
            <person name="Brummell D.A."/>
            <person name="Schwinn K.E."/>
            <person name="Catanach A."/>
            <person name="Fullerton C."/>
            <person name="Li D."/>
            <person name="Meiyalaghan S."/>
            <person name="Nieuwenhuizen N."/>
            <person name="Read N."/>
            <person name="Prakash R."/>
            <person name="Hunter D."/>
            <person name="Zhang H."/>
            <person name="McKenzie M."/>
            <person name="Knabel M."/>
            <person name="Harris A."/>
            <person name="Allan A.C."/>
            <person name="Gleave A."/>
            <person name="Chen A."/>
            <person name="Janssen B.J."/>
            <person name="Plunkett B."/>
            <person name="Ampomah-Dwamena C."/>
            <person name="Voogd C."/>
            <person name="Leif D."/>
            <person name="Lafferty D."/>
            <person name="Souleyre E.J.F."/>
            <person name="Varkonyi-Gasic E."/>
            <person name="Gambi F."/>
            <person name="Hanley J."/>
            <person name="Yao J.L."/>
            <person name="Cheung J."/>
            <person name="David K.M."/>
            <person name="Warren B."/>
            <person name="Marsh K."/>
            <person name="Snowden K.C."/>
            <person name="Lin-Wang K."/>
            <person name="Brian L."/>
            <person name="Martinez-Sanchez M."/>
            <person name="Wang M."/>
            <person name="Ileperuma N."/>
            <person name="Macnee N."/>
            <person name="Campin R."/>
            <person name="McAtee P."/>
            <person name="Drummond R.S.M."/>
            <person name="Espley R.V."/>
            <person name="Ireland H.S."/>
            <person name="Wu R."/>
            <person name="Atkinson R.G."/>
            <person name="Karunairetnam S."/>
            <person name="Bulley S."/>
            <person name="Chunkath S."/>
            <person name="Hanley Z."/>
            <person name="Storey R."/>
            <person name="Thrimawithana A.H."/>
            <person name="Thomson S."/>
            <person name="David C."/>
            <person name="Testolin R."/>
            <person name="Huang H."/>
            <person name="Hellens R.P."/>
            <person name="Schaffer R.J."/>
        </authorList>
    </citation>
    <scope>NUCLEOTIDE SEQUENCE [LARGE SCALE GENOMIC DNA]</scope>
    <source>
        <strain evidence="16">cv. Red5</strain>
    </source>
</reference>
<dbReference type="InterPro" id="IPR021190">
    <property type="entry name" value="Pept_M10A"/>
</dbReference>
<dbReference type="Gramene" id="PSS24124">
    <property type="protein sequence ID" value="PSS24124"/>
    <property type="gene ID" value="CEY00_Acc09004"/>
</dbReference>
<feature type="binding site" evidence="11">
    <location>
        <position position="232"/>
    </location>
    <ligand>
        <name>Zn(2+)</name>
        <dbReference type="ChEBI" id="CHEBI:29105"/>
        <label>1</label>
    </ligand>
</feature>
<evidence type="ECO:0000256" key="8">
    <source>
        <dbReference type="ARBA" id="ARBA00023145"/>
    </source>
</evidence>
<feature type="binding site" evidence="11">
    <location>
        <position position="264"/>
    </location>
    <ligand>
        <name>Zn(2+)</name>
        <dbReference type="ChEBI" id="CHEBI:29105"/>
        <label>2</label>
        <note>catalytic</note>
    </ligand>
</feature>
<dbReference type="PANTHER" id="PTHR10201">
    <property type="entry name" value="MATRIX METALLOPROTEINASE"/>
    <property type="match status" value="1"/>
</dbReference>
<dbReference type="EMBL" id="NKQK01000008">
    <property type="protein sequence ID" value="PSS24124.1"/>
    <property type="molecule type" value="Genomic_DNA"/>
</dbReference>
<evidence type="ECO:0000256" key="7">
    <source>
        <dbReference type="ARBA" id="ARBA00023049"/>
    </source>
</evidence>
<keyword evidence="4 13" id="KW-0732">Signal</keyword>
<evidence type="ECO:0000256" key="11">
    <source>
        <dbReference type="PIRSR" id="PIRSR621190-2"/>
    </source>
</evidence>
<feature type="binding site" evidence="11">
    <location>
        <position position="222"/>
    </location>
    <ligand>
        <name>Zn(2+)</name>
        <dbReference type="ChEBI" id="CHEBI:29105"/>
        <label>1</label>
    </ligand>
</feature>
<dbReference type="InterPro" id="IPR033739">
    <property type="entry name" value="M10A_MMP"/>
</dbReference>
<dbReference type="AlphaFoldDB" id="A0A2R6R994"/>
<keyword evidence="6 11" id="KW-0862">Zinc</keyword>
<protein>
    <submittedName>
        <fullName evidence="15">Metalloendoproteinase</fullName>
    </submittedName>
</protein>
<dbReference type="SMART" id="SM00235">
    <property type="entry name" value="ZnMc"/>
    <property type="match status" value="1"/>
</dbReference>